<evidence type="ECO:0000256" key="19">
    <source>
        <dbReference type="PIRNR" id="PIRNR017184"/>
    </source>
</evidence>
<evidence type="ECO:0000256" key="4">
    <source>
        <dbReference type="ARBA" id="ARBA00009524"/>
    </source>
</evidence>
<evidence type="ECO:0000259" key="21">
    <source>
        <dbReference type="PROSITE" id="PS51385"/>
    </source>
</evidence>
<dbReference type="EMBL" id="CP053661">
    <property type="protein sequence ID" value="QKD81230.1"/>
    <property type="molecule type" value="Genomic_DNA"/>
</dbReference>
<evidence type="ECO:0000256" key="12">
    <source>
        <dbReference type="ARBA" id="ARBA00023239"/>
    </source>
</evidence>
<dbReference type="Gene3D" id="3.40.1190.20">
    <property type="match status" value="1"/>
</dbReference>
<comment type="caution">
    <text evidence="17">Lacks conserved residue(s) required for the propagation of feature annotation.</text>
</comment>
<dbReference type="AlphaFoldDB" id="A0A6M8B9V3"/>
<evidence type="ECO:0000256" key="15">
    <source>
        <dbReference type="ARBA" id="ARBA00048238"/>
    </source>
</evidence>
<dbReference type="SUPFAM" id="SSF53613">
    <property type="entry name" value="Ribokinase-like"/>
    <property type="match status" value="1"/>
</dbReference>
<evidence type="ECO:0000256" key="13">
    <source>
        <dbReference type="ARBA" id="ARBA00023268"/>
    </source>
</evidence>
<organism evidence="22 23">
    <name type="scientific">Thermoleptolyngbya sichuanensis A183</name>
    <dbReference type="NCBI Taxonomy" id="2737172"/>
    <lineage>
        <taxon>Bacteria</taxon>
        <taxon>Bacillati</taxon>
        <taxon>Cyanobacteriota</taxon>
        <taxon>Cyanophyceae</taxon>
        <taxon>Oculatellales</taxon>
        <taxon>Oculatellaceae</taxon>
        <taxon>Thermoleptolyngbya</taxon>
        <taxon>Thermoleptolyngbya sichuanensis</taxon>
    </lineage>
</organism>
<dbReference type="GO" id="GO:0046872">
    <property type="term" value="F:metal ion binding"/>
    <property type="evidence" value="ECO:0007669"/>
    <property type="project" value="UniProtKB-UniRule"/>
</dbReference>
<evidence type="ECO:0000256" key="3">
    <source>
        <dbReference type="ARBA" id="ARBA00006001"/>
    </source>
</evidence>
<dbReference type="GO" id="GO:0005524">
    <property type="term" value="F:ATP binding"/>
    <property type="evidence" value="ECO:0007669"/>
    <property type="project" value="UniProtKB-UniRule"/>
</dbReference>
<dbReference type="GO" id="GO:0046496">
    <property type="term" value="P:nicotinamide nucleotide metabolic process"/>
    <property type="evidence" value="ECO:0007669"/>
    <property type="project" value="UniProtKB-UniRule"/>
</dbReference>
<evidence type="ECO:0000256" key="18">
    <source>
        <dbReference type="HAMAP-Rule" id="MF_01966"/>
    </source>
</evidence>
<feature type="binding site" evidence="17">
    <location>
        <position position="381"/>
    </location>
    <ligand>
        <name>(6S)-NADPHX</name>
        <dbReference type="ChEBI" id="CHEBI:64076"/>
    </ligand>
</feature>
<evidence type="ECO:0000256" key="16">
    <source>
        <dbReference type="ARBA" id="ARBA00049209"/>
    </source>
</evidence>
<evidence type="ECO:0000313" key="22">
    <source>
        <dbReference type="EMBL" id="QKD81230.1"/>
    </source>
</evidence>
<comment type="similarity">
    <text evidence="3 19">In the N-terminal section; belongs to the NnrE/AIBP family.</text>
</comment>
<dbReference type="InterPro" id="IPR036652">
    <property type="entry name" value="YjeF_N_dom_sf"/>
</dbReference>
<keyword evidence="5 18" id="KW-0479">Metal-binding</keyword>
<comment type="catalytic activity">
    <reaction evidence="2 18 19">
        <text>(6R)-NADPHX = (6S)-NADPHX</text>
        <dbReference type="Rhea" id="RHEA:32227"/>
        <dbReference type="ChEBI" id="CHEBI:64076"/>
        <dbReference type="ChEBI" id="CHEBI:64077"/>
        <dbReference type="EC" id="5.1.99.6"/>
    </reaction>
</comment>
<evidence type="ECO:0000259" key="20">
    <source>
        <dbReference type="PROSITE" id="PS51383"/>
    </source>
</evidence>
<comment type="function">
    <text evidence="17">Catalyzes the dehydration of the S-form of NAD(P)HX at the expense of ADP, which is converted to AMP. Together with NAD(P)HX epimerase, which catalyzes the epimerization of the S- and R-forms, the enzyme allows the repair of both epimers of NAD(P)HX, a damaged form of NAD(P)H that is a result of enzymatic or heat-dependent hydration.</text>
</comment>
<comment type="catalytic activity">
    <reaction evidence="1 18 19">
        <text>(6R)-NADHX = (6S)-NADHX</text>
        <dbReference type="Rhea" id="RHEA:32215"/>
        <dbReference type="ChEBI" id="CHEBI:64074"/>
        <dbReference type="ChEBI" id="CHEBI:64075"/>
        <dbReference type="EC" id="5.1.99.6"/>
    </reaction>
</comment>
<keyword evidence="11 18" id="KW-0413">Isomerase</keyword>
<feature type="binding site" evidence="17">
    <location>
        <position position="460"/>
    </location>
    <ligand>
        <name>AMP</name>
        <dbReference type="ChEBI" id="CHEBI:456215"/>
    </ligand>
</feature>
<dbReference type="InterPro" id="IPR030677">
    <property type="entry name" value="Nnr"/>
</dbReference>
<dbReference type="NCBIfam" id="TIGR00197">
    <property type="entry name" value="yjeF_nterm"/>
    <property type="match status" value="1"/>
</dbReference>
<name>A0A6M8B9V3_9CYAN</name>
<dbReference type="InterPro" id="IPR017953">
    <property type="entry name" value="Carbohydrate_kinase_pred_CS"/>
</dbReference>
<evidence type="ECO:0000256" key="14">
    <source>
        <dbReference type="ARBA" id="ARBA00025153"/>
    </source>
</evidence>
<feature type="domain" description="YjeF N-terminal" evidence="21">
    <location>
        <begin position="16"/>
        <end position="214"/>
    </location>
</feature>
<keyword evidence="7 17" id="KW-0067">ATP-binding</keyword>
<comment type="similarity">
    <text evidence="4 19">In the C-terminal section; belongs to the NnrD/CARKD family.</text>
</comment>
<evidence type="ECO:0000256" key="7">
    <source>
        <dbReference type="ARBA" id="ARBA00022840"/>
    </source>
</evidence>
<dbReference type="SUPFAM" id="SSF64153">
    <property type="entry name" value="YjeF N-terminal domain-like"/>
    <property type="match status" value="1"/>
</dbReference>
<feature type="binding site" evidence="18">
    <location>
        <position position="160"/>
    </location>
    <ligand>
        <name>K(+)</name>
        <dbReference type="ChEBI" id="CHEBI:29103"/>
    </ligand>
</feature>
<evidence type="ECO:0000256" key="6">
    <source>
        <dbReference type="ARBA" id="ARBA00022741"/>
    </source>
</evidence>
<feature type="binding site" evidence="17">
    <location>
        <position position="461"/>
    </location>
    <ligand>
        <name>(6S)-NADPHX</name>
        <dbReference type="ChEBI" id="CHEBI:64076"/>
    </ligand>
</feature>
<dbReference type="PROSITE" id="PS01050">
    <property type="entry name" value="YJEF_C_2"/>
    <property type="match status" value="1"/>
</dbReference>
<keyword evidence="12 17" id="KW-0456">Lyase</keyword>
<dbReference type="Proteomes" id="UP000505210">
    <property type="component" value="Chromosome"/>
</dbReference>
<comment type="catalytic activity">
    <reaction evidence="15 17 19">
        <text>(6S)-NADHX + ADP = AMP + phosphate + NADH + H(+)</text>
        <dbReference type="Rhea" id="RHEA:32223"/>
        <dbReference type="ChEBI" id="CHEBI:15378"/>
        <dbReference type="ChEBI" id="CHEBI:43474"/>
        <dbReference type="ChEBI" id="CHEBI:57945"/>
        <dbReference type="ChEBI" id="CHEBI:64074"/>
        <dbReference type="ChEBI" id="CHEBI:456215"/>
        <dbReference type="ChEBI" id="CHEBI:456216"/>
        <dbReference type="EC" id="4.2.1.136"/>
    </reaction>
</comment>
<feature type="binding site" evidence="18">
    <location>
        <begin position="128"/>
        <end position="134"/>
    </location>
    <ligand>
        <name>(6S)-NADPHX</name>
        <dbReference type="ChEBI" id="CHEBI:64076"/>
    </ligand>
</feature>
<accession>A0A6M8B9V3</accession>
<dbReference type="Gene3D" id="3.40.50.10260">
    <property type="entry name" value="YjeF N-terminal domain"/>
    <property type="match status" value="1"/>
</dbReference>
<dbReference type="InterPro" id="IPR000631">
    <property type="entry name" value="CARKD"/>
</dbReference>
<dbReference type="PROSITE" id="PS51385">
    <property type="entry name" value="YJEF_N"/>
    <property type="match status" value="1"/>
</dbReference>
<feature type="binding site" evidence="17">
    <location>
        <position position="263"/>
    </location>
    <ligand>
        <name>(6S)-NADPHX</name>
        <dbReference type="ChEBI" id="CHEBI:64076"/>
    </ligand>
</feature>
<dbReference type="PANTHER" id="PTHR12592">
    <property type="entry name" value="ATP-DEPENDENT (S)-NAD(P)H-HYDRATE DEHYDRATASE FAMILY MEMBER"/>
    <property type="match status" value="1"/>
</dbReference>
<evidence type="ECO:0000256" key="9">
    <source>
        <dbReference type="ARBA" id="ARBA00022958"/>
    </source>
</evidence>
<comment type="function">
    <text evidence="18">Catalyzes the epimerization of the S- and R-forms of NAD(P)HX, a damaged form of NAD(P)H that is a result of enzymatic or heat-dependent hydration. This is a prerequisite for the S-specific NAD(P)H-hydrate dehydratase to allow the repair of both epimers of NAD(P)HX.</text>
</comment>
<dbReference type="EC" id="4.2.1.136" evidence="19"/>
<dbReference type="HAMAP" id="MF_01966">
    <property type="entry name" value="NADHX_epimerase"/>
    <property type="match status" value="1"/>
</dbReference>
<dbReference type="NCBIfam" id="TIGR00196">
    <property type="entry name" value="yjeF_cterm"/>
    <property type="match status" value="1"/>
</dbReference>
<feature type="binding site" evidence="17">
    <location>
        <position position="331"/>
    </location>
    <ligand>
        <name>(6S)-NADPHX</name>
        <dbReference type="ChEBI" id="CHEBI:64076"/>
    </ligand>
</feature>
<dbReference type="GO" id="GO:0052856">
    <property type="term" value="F:NAD(P)HX epimerase activity"/>
    <property type="evidence" value="ECO:0007669"/>
    <property type="project" value="UniProtKB-UniRule"/>
</dbReference>
<evidence type="ECO:0000256" key="8">
    <source>
        <dbReference type="ARBA" id="ARBA00022857"/>
    </source>
</evidence>
<comment type="function">
    <text evidence="14 19">Bifunctional enzyme that catalyzes the epimerization of the S- and R-forms of NAD(P)HX and the dehydration of the S-form of NAD(P)HX at the expense of ADP, which is converted to AMP. This allows the repair of both epimers of NAD(P)HX, a damaged form of NAD(P)H that is a result of enzymatic or heat-dependent hydration.</text>
</comment>
<feature type="binding site" evidence="18">
    <location>
        <position position="157"/>
    </location>
    <ligand>
        <name>(6S)-NADPHX</name>
        <dbReference type="ChEBI" id="CHEBI:64076"/>
    </ligand>
</feature>
<dbReference type="CDD" id="cd01171">
    <property type="entry name" value="YXKO-related"/>
    <property type="match status" value="1"/>
</dbReference>
<gene>
    <name evidence="17" type="primary">nnrD</name>
    <name evidence="18" type="synonym">nnrE</name>
    <name evidence="22" type="ORF">HPC62_02725</name>
</gene>
<evidence type="ECO:0000256" key="1">
    <source>
        <dbReference type="ARBA" id="ARBA00000013"/>
    </source>
</evidence>
<dbReference type="GO" id="GO:0052855">
    <property type="term" value="F:ADP-dependent NAD(P)H-hydrate dehydratase activity"/>
    <property type="evidence" value="ECO:0007669"/>
    <property type="project" value="UniProtKB-UniRule"/>
</dbReference>
<evidence type="ECO:0000256" key="2">
    <source>
        <dbReference type="ARBA" id="ARBA00000909"/>
    </source>
</evidence>
<keyword evidence="9 18" id="KW-0630">Potassium</keyword>
<keyword evidence="8 17" id="KW-0521">NADP</keyword>
<proteinExistence type="inferred from homology"/>
<comment type="similarity">
    <text evidence="17">Belongs to the NnrD/CARKD family.</text>
</comment>
<keyword evidence="10 17" id="KW-0520">NAD</keyword>
<feature type="binding site" evidence="18">
    <location>
        <begin position="64"/>
        <end position="68"/>
    </location>
    <ligand>
        <name>(6S)-NADPHX</name>
        <dbReference type="ChEBI" id="CHEBI:64076"/>
    </ligand>
</feature>
<comment type="similarity">
    <text evidence="18">Belongs to the NnrE/AIBP family.</text>
</comment>
<evidence type="ECO:0000313" key="23">
    <source>
        <dbReference type="Proteomes" id="UP000505210"/>
    </source>
</evidence>
<dbReference type="HAMAP" id="MF_01965">
    <property type="entry name" value="NADHX_dehydratase"/>
    <property type="match status" value="1"/>
</dbReference>
<dbReference type="EC" id="5.1.99.6" evidence="19"/>
<dbReference type="PANTHER" id="PTHR12592:SF0">
    <property type="entry name" value="ATP-DEPENDENT (S)-NAD(P)H-HYDRATE DEHYDRATASE"/>
    <property type="match status" value="1"/>
</dbReference>
<dbReference type="PIRSF" id="PIRSF017184">
    <property type="entry name" value="Nnr"/>
    <property type="match status" value="1"/>
</dbReference>
<reference evidence="22 23" key="1">
    <citation type="submission" date="2020-05" db="EMBL/GenBank/DDBJ databases">
        <title>Complete genome sequence of of a novel Thermoleptolyngbya strain isolated from hot springs of Ganzi, Sichuan China.</title>
        <authorList>
            <person name="Tang J."/>
            <person name="Daroch M."/>
            <person name="Li L."/>
            <person name="Waleron K."/>
            <person name="Waleron M."/>
            <person name="Waleron M."/>
        </authorList>
    </citation>
    <scope>NUCLEOTIDE SEQUENCE [LARGE SCALE GENOMIC DNA]</scope>
    <source>
        <strain evidence="22 23">PKUAC-SCTA183</strain>
    </source>
</reference>
<feature type="binding site" evidence="18">
    <location>
        <position position="65"/>
    </location>
    <ligand>
        <name>K(+)</name>
        <dbReference type="ChEBI" id="CHEBI:29103"/>
    </ligand>
</feature>
<keyword evidence="6 17" id="KW-0547">Nucleotide-binding</keyword>
<evidence type="ECO:0000256" key="11">
    <source>
        <dbReference type="ARBA" id="ARBA00023235"/>
    </source>
</evidence>
<comment type="subunit">
    <text evidence="17">Homotetramer.</text>
</comment>
<dbReference type="InterPro" id="IPR029056">
    <property type="entry name" value="Ribokinase-like"/>
</dbReference>
<comment type="cofactor">
    <cofactor evidence="18 19">
        <name>K(+)</name>
        <dbReference type="ChEBI" id="CHEBI:29103"/>
    </cofactor>
    <text evidence="18 19">Binds 1 potassium ion per subunit.</text>
</comment>
<feature type="binding site" evidence="18">
    <location>
        <position position="124"/>
    </location>
    <ligand>
        <name>K(+)</name>
        <dbReference type="ChEBI" id="CHEBI:29103"/>
    </ligand>
</feature>
<dbReference type="Pfam" id="PF03853">
    <property type="entry name" value="YjeF_N"/>
    <property type="match status" value="1"/>
</dbReference>
<comment type="cofactor">
    <cofactor evidence="17">
        <name>Mg(2+)</name>
        <dbReference type="ChEBI" id="CHEBI:18420"/>
    </cofactor>
</comment>
<evidence type="ECO:0000256" key="17">
    <source>
        <dbReference type="HAMAP-Rule" id="MF_01965"/>
    </source>
</evidence>
<evidence type="ECO:0000256" key="5">
    <source>
        <dbReference type="ARBA" id="ARBA00022723"/>
    </source>
</evidence>
<dbReference type="KEGG" id="theu:HPC62_02725"/>
<dbReference type="GO" id="GO:0110051">
    <property type="term" value="P:metabolite repair"/>
    <property type="evidence" value="ECO:0007669"/>
    <property type="project" value="TreeGrafter"/>
</dbReference>
<comment type="catalytic activity">
    <reaction evidence="16 17 19">
        <text>(6S)-NADPHX + ADP = AMP + phosphate + NADPH + H(+)</text>
        <dbReference type="Rhea" id="RHEA:32235"/>
        <dbReference type="ChEBI" id="CHEBI:15378"/>
        <dbReference type="ChEBI" id="CHEBI:43474"/>
        <dbReference type="ChEBI" id="CHEBI:57783"/>
        <dbReference type="ChEBI" id="CHEBI:64076"/>
        <dbReference type="ChEBI" id="CHEBI:456215"/>
        <dbReference type="ChEBI" id="CHEBI:456216"/>
        <dbReference type="EC" id="4.2.1.136"/>
    </reaction>
</comment>
<dbReference type="InterPro" id="IPR004443">
    <property type="entry name" value="YjeF_N_dom"/>
</dbReference>
<dbReference type="RefSeq" id="WP_172353644.1">
    <property type="nucleotide sequence ID" value="NZ_CP053661.1"/>
</dbReference>
<dbReference type="PROSITE" id="PS51383">
    <property type="entry name" value="YJEF_C_3"/>
    <property type="match status" value="1"/>
</dbReference>
<sequence>MRHTQIQQFVVSASQMAAIESRVFAAGMPVAALMEKVAGLITRRVCELYPDVRTTFGILVGPGHNGGDALVVARELHFRGYGVKLFAPFASLKELTAHHARYAASLGIPQVALANLADCTVLIDGLFGFGLTRPLSGDIAAAVDRINTWQKPVLSIDLPSGLHTNTGAVLGTAVRATRTFCLGLWKQAFLQDQGQDWIGQAELIDFDLPLADIVEVLGTPPDLCRITPQQAIAALPIPRSVTTHKYREGHLLLVCGSRQYAGAALLAAQAARASGVGMLSVAVPESLRLMVVAQVPDALVWGCGETDDGAIAQLPEDLNLADYAAIACGCGLTREPVSLVKQLLEAATPLLLDADGLNILATLDPVPTLRNRPAPTVLTPHPGEFRRLFPDLGAASGREEQSDSQNDPCGNRIDAARRAAQQSGAIVLLKGAKVAIGTTQHPAVWLNPDSTPALARGGSGDVLTGLLGGLLAQAARRHLPLEPVVAAATWWHAATGRLAAAAHSELGADASTQIRYLPRVLQSNDFNDSSDFGF</sequence>
<evidence type="ECO:0000256" key="10">
    <source>
        <dbReference type="ARBA" id="ARBA00023027"/>
    </source>
</evidence>
<keyword evidence="23" id="KW-1185">Reference proteome</keyword>
<dbReference type="Pfam" id="PF01256">
    <property type="entry name" value="Carb_kinase"/>
    <property type="match status" value="1"/>
</dbReference>
<feature type="domain" description="YjeF C-terminal" evidence="20">
    <location>
        <begin position="228"/>
        <end position="524"/>
    </location>
</feature>
<keyword evidence="13" id="KW-0511">Multifunctional enzyme</keyword>
<protein>
    <recommendedName>
        <fullName evidence="19">Bifunctional NAD(P)H-hydrate repair enzyme</fullName>
    </recommendedName>
    <alternativeName>
        <fullName evidence="19">Nicotinamide nucleotide repair protein</fullName>
    </alternativeName>
    <domain>
        <recommendedName>
            <fullName evidence="19">ADP-dependent (S)-NAD(P)H-hydrate dehydratase</fullName>
            <ecNumber evidence="19">4.2.1.136</ecNumber>
        </recommendedName>
        <alternativeName>
            <fullName evidence="19">ADP-dependent NAD(P)HX dehydratase</fullName>
        </alternativeName>
    </domain>
    <domain>
        <recommendedName>
            <fullName evidence="19">NAD(P)H-hydrate epimerase</fullName>
            <ecNumber evidence="19">5.1.99.6</ecNumber>
        </recommendedName>
    </domain>
</protein>